<proteinExistence type="predicted"/>
<dbReference type="Proteomes" id="UP001179647">
    <property type="component" value="Chromosome"/>
</dbReference>
<dbReference type="SMART" id="SM00899">
    <property type="entry name" value="FeoA"/>
    <property type="match status" value="2"/>
</dbReference>
<dbReference type="PANTHER" id="PTHR42954">
    <property type="entry name" value="FE(2+) TRANSPORT PROTEIN A"/>
    <property type="match status" value="1"/>
</dbReference>
<name>A0AAF0CV27_9ENTE</name>
<dbReference type="Pfam" id="PF04023">
    <property type="entry name" value="FeoA"/>
    <property type="match status" value="2"/>
</dbReference>
<dbReference type="SUPFAM" id="SSF50037">
    <property type="entry name" value="C-terminal domain of transcriptional repressors"/>
    <property type="match status" value="2"/>
</dbReference>
<dbReference type="KEGG" id="vie:OL234_01200"/>
<dbReference type="InterPro" id="IPR008988">
    <property type="entry name" value="Transcriptional_repressor_C"/>
</dbReference>
<evidence type="ECO:0000313" key="4">
    <source>
        <dbReference type="Proteomes" id="UP001179647"/>
    </source>
</evidence>
<keyword evidence="4" id="KW-1185">Reference proteome</keyword>
<dbReference type="InterPro" id="IPR052713">
    <property type="entry name" value="FeoA"/>
</dbReference>
<evidence type="ECO:0000259" key="2">
    <source>
        <dbReference type="SMART" id="SM00899"/>
    </source>
</evidence>
<dbReference type="PANTHER" id="PTHR42954:SF2">
    <property type="entry name" value="FE(2+) TRANSPORT PROTEIN A"/>
    <property type="match status" value="1"/>
</dbReference>
<protein>
    <submittedName>
        <fullName evidence="3">Ferrous iron transport protein A</fullName>
    </submittedName>
</protein>
<evidence type="ECO:0000313" key="3">
    <source>
        <dbReference type="EMBL" id="WEG73555.1"/>
    </source>
</evidence>
<keyword evidence="1" id="KW-0408">Iron</keyword>
<dbReference type="InterPro" id="IPR007167">
    <property type="entry name" value="Fe-transptr_FeoA-like"/>
</dbReference>
<feature type="domain" description="Ferrous iron transporter FeoA-like" evidence="2">
    <location>
        <begin position="82"/>
        <end position="154"/>
    </location>
</feature>
<dbReference type="EMBL" id="CP110232">
    <property type="protein sequence ID" value="WEG73555.1"/>
    <property type="molecule type" value="Genomic_DNA"/>
</dbReference>
<reference evidence="3" key="1">
    <citation type="submission" date="2022-10" db="EMBL/GenBank/DDBJ databases">
        <title>Vagococcus sp. isolated from poultry meat.</title>
        <authorList>
            <person name="Johansson P."/>
            <person name="Bjorkroth J."/>
        </authorList>
    </citation>
    <scope>NUCLEOTIDE SEQUENCE</scope>
    <source>
        <strain evidence="3">STAA11</strain>
    </source>
</reference>
<dbReference type="Gene3D" id="2.30.30.90">
    <property type="match status" value="2"/>
</dbReference>
<dbReference type="AlphaFoldDB" id="A0AAF0CV27"/>
<organism evidence="3 4">
    <name type="scientific">Vagococcus intermedius</name>
    <dbReference type="NCBI Taxonomy" id="2991418"/>
    <lineage>
        <taxon>Bacteria</taxon>
        <taxon>Bacillati</taxon>
        <taxon>Bacillota</taxon>
        <taxon>Bacilli</taxon>
        <taxon>Lactobacillales</taxon>
        <taxon>Enterococcaceae</taxon>
        <taxon>Vagococcus</taxon>
    </lineage>
</organism>
<dbReference type="GO" id="GO:0046914">
    <property type="term" value="F:transition metal ion binding"/>
    <property type="evidence" value="ECO:0007669"/>
    <property type="project" value="InterPro"/>
</dbReference>
<sequence>MIRLIEGNQGKQYFVLEIINQTVSNRHLANLGLISGTPIRIVSKNKHGDYIILLRDTRLAMSEQVVSQIMVSDERVGEKTTWSLSEAQVETQVKVTQIVGDKKIRRRLMDMGLTKGTPLYLRKVAPLGDPLEISVRGYELTLRKTEAEFIIVEEF</sequence>
<dbReference type="RefSeq" id="WP_275469354.1">
    <property type="nucleotide sequence ID" value="NZ_CP110232.1"/>
</dbReference>
<gene>
    <name evidence="3" type="ORF">OL234_01200</name>
</gene>
<dbReference type="InterPro" id="IPR038157">
    <property type="entry name" value="FeoA_core_dom"/>
</dbReference>
<accession>A0AAF0CV27</accession>
<evidence type="ECO:0000256" key="1">
    <source>
        <dbReference type="ARBA" id="ARBA00023004"/>
    </source>
</evidence>
<feature type="domain" description="Ferrous iron transporter FeoA-like" evidence="2">
    <location>
        <begin position="2"/>
        <end position="73"/>
    </location>
</feature>